<proteinExistence type="predicted"/>
<accession>A0A168A9T3</accession>
<evidence type="ECO:0000256" key="3">
    <source>
        <dbReference type="ARBA" id="ARBA00005037"/>
    </source>
</evidence>
<keyword evidence="5" id="KW-0285">Flavoprotein</keyword>
<keyword evidence="6" id="KW-0288">FMN</keyword>
<dbReference type="GO" id="GO:0010181">
    <property type="term" value="F:FMN binding"/>
    <property type="evidence" value="ECO:0007669"/>
    <property type="project" value="InterPro"/>
</dbReference>
<dbReference type="SUPFAM" id="SSF50475">
    <property type="entry name" value="FMN-binding split barrel"/>
    <property type="match status" value="1"/>
</dbReference>
<dbReference type="Pfam" id="PF01243">
    <property type="entry name" value="PNPOx_N"/>
    <property type="match status" value="1"/>
</dbReference>
<dbReference type="GO" id="GO:0008615">
    <property type="term" value="P:pyridoxine biosynthetic process"/>
    <property type="evidence" value="ECO:0007669"/>
    <property type="project" value="InterPro"/>
</dbReference>
<dbReference type="Pfam" id="PF10590">
    <property type="entry name" value="PNP_phzG_C"/>
    <property type="match status" value="1"/>
</dbReference>
<feature type="region of interest" description="Disordered" evidence="8">
    <location>
        <begin position="1"/>
        <end position="65"/>
    </location>
</feature>
<dbReference type="EC" id="1.4.3.5" evidence="4"/>
<protein>
    <recommendedName>
        <fullName evidence="4">pyridoxal 5'-phosphate synthase</fullName>
        <ecNumber evidence="4">1.4.3.5</ecNumber>
    </recommendedName>
</protein>
<name>A0A168A9T3_9EURO</name>
<dbReference type="VEuPathDB" id="FungiDB:AAP_02449"/>
<dbReference type="InterPro" id="IPR019576">
    <property type="entry name" value="Pyridoxamine_oxidase_dimer_C"/>
</dbReference>
<evidence type="ECO:0000313" key="11">
    <source>
        <dbReference type="EMBL" id="KZZ93657.1"/>
    </source>
</evidence>
<dbReference type="GO" id="GO:0004733">
    <property type="term" value="F:pyridoxamine phosphate oxidase activity"/>
    <property type="evidence" value="ECO:0007669"/>
    <property type="project" value="UniProtKB-EC"/>
</dbReference>
<keyword evidence="12" id="KW-1185">Reference proteome</keyword>
<comment type="caution">
    <text evidence="11">The sequence shown here is derived from an EMBL/GenBank/DDBJ whole genome shotgun (WGS) entry which is preliminary data.</text>
</comment>
<keyword evidence="7" id="KW-0560">Oxidoreductase</keyword>
<evidence type="ECO:0000256" key="6">
    <source>
        <dbReference type="ARBA" id="ARBA00022643"/>
    </source>
</evidence>
<dbReference type="AlphaFoldDB" id="A0A168A9T3"/>
<feature type="domain" description="Pyridoxine 5'-phosphate oxidase dimerisation C-terminal" evidence="10">
    <location>
        <begin position="292"/>
        <end position="347"/>
    </location>
</feature>
<dbReference type="InterPro" id="IPR011576">
    <property type="entry name" value="Pyridox_Oxase_N"/>
</dbReference>
<evidence type="ECO:0000256" key="7">
    <source>
        <dbReference type="ARBA" id="ARBA00023002"/>
    </source>
</evidence>
<feature type="compositionally biased region" description="Basic and acidic residues" evidence="8">
    <location>
        <begin position="12"/>
        <end position="31"/>
    </location>
</feature>
<comment type="pathway">
    <text evidence="3">Cofactor metabolism; pyridoxal 5'-phosphate salvage; pyridoxal 5'-phosphate from pyridoxine 5'-phosphate: step 1/1.</text>
</comment>
<evidence type="ECO:0000256" key="5">
    <source>
        <dbReference type="ARBA" id="ARBA00022630"/>
    </source>
</evidence>
<evidence type="ECO:0000259" key="9">
    <source>
        <dbReference type="Pfam" id="PF01243"/>
    </source>
</evidence>
<evidence type="ECO:0000256" key="2">
    <source>
        <dbReference type="ARBA" id="ARBA00004738"/>
    </source>
</evidence>
<organism evidence="11 12">
    <name type="scientific">Ascosphaera apis ARSEF 7405</name>
    <dbReference type="NCBI Taxonomy" id="392613"/>
    <lineage>
        <taxon>Eukaryota</taxon>
        <taxon>Fungi</taxon>
        <taxon>Dikarya</taxon>
        <taxon>Ascomycota</taxon>
        <taxon>Pezizomycotina</taxon>
        <taxon>Eurotiomycetes</taxon>
        <taxon>Eurotiomycetidae</taxon>
        <taxon>Onygenales</taxon>
        <taxon>Ascosphaeraceae</taxon>
        <taxon>Ascosphaera</taxon>
    </lineage>
</organism>
<dbReference type="InterPro" id="IPR000659">
    <property type="entry name" value="Pyridox_Oxase"/>
</dbReference>
<dbReference type="PROSITE" id="PS01064">
    <property type="entry name" value="PYRIDOX_OXIDASE"/>
    <property type="match status" value="1"/>
</dbReference>
<gene>
    <name evidence="11" type="ORF">AAP_02449</name>
</gene>
<dbReference type="OrthoDB" id="303614at2759"/>
<dbReference type="InterPro" id="IPR019740">
    <property type="entry name" value="Pyridox_Oxase_CS"/>
</dbReference>
<feature type="domain" description="Pyridoxamine 5'-phosphate oxidase N-terminal" evidence="9">
    <location>
        <begin position="113"/>
        <end position="239"/>
    </location>
</feature>
<evidence type="ECO:0000259" key="10">
    <source>
        <dbReference type="Pfam" id="PF10590"/>
    </source>
</evidence>
<comment type="pathway">
    <text evidence="2">Cofactor metabolism; pyridoxal 5'-phosphate salvage; pyridoxal 5'-phosphate from pyridoxamine 5'-phosphate: step 1/1.</text>
</comment>
<dbReference type="UniPathway" id="UPA01068">
    <property type="reaction ID" value="UER00304"/>
</dbReference>
<dbReference type="PANTHER" id="PTHR10851">
    <property type="entry name" value="PYRIDOXINE-5-PHOSPHATE OXIDASE"/>
    <property type="match status" value="1"/>
</dbReference>
<dbReference type="PANTHER" id="PTHR10851:SF0">
    <property type="entry name" value="PYRIDOXINE-5'-PHOSPHATE OXIDASE"/>
    <property type="match status" value="1"/>
</dbReference>
<dbReference type="Gene3D" id="2.30.110.10">
    <property type="entry name" value="Electron Transport, Fmn-binding Protein, Chain A"/>
    <property type="match status" value="1"/>
</dbReference>
<reference evidence="11 12" key="1">
    <citation type="journal article" date="2016" name="Genome Biol. Evol.">
        <title>Divergent and convergent evolution of fungal pathogenicity.</title>
        <authorList>
            <person name="Shang Y."/>
            <person name="Xiao G."/>
            <person name="Zheng P."/>
            <person name="Cen K."/>
            <person name="Zhan S."/>
            <person name="Wang C."/>
        </authorList>
    </citation>
    <scope>NUCLEOTIDE SEQUENCE [LARGE SCALE GENOMIC DNA]</scope>
    <source>
        <strain evidence="11 12">ARSEF 7405</strain>
    </source>
</reference>
<evidence type="ECO:0000256" key="8">
    <source>
        <dbReference type="SAM" id="MobiDB-lite"/>
    </source>
</evidence>
<dbReference type="EMBL" id="AZGZ01000008">
    <property type="protein sequence ID" value="KZZ93657.1"/>
    <property type="molecule type" value="Genomic_DNA"/>
</dbReference>
<comment type="cofactor">
    <cofactor evidence="1">
        <name>FMN</name>
        <dbReference type="ChEBI" id="CHEBI:58210"/>
    </cofactor>
</comment>
<evidence type="ECO:0000313" key="12">
    <source>
        <dbReference type="Proteomes" id="UP000242877"/>
    </source>
</evidence>
<dbReference type="InterPro" id="IPR012349">
    <property type="entry name" value="Split_barrel_FMN-bd"/>
</dbReference>
<evidence type="ECO:0000256" key="1">
    <source>
        <dbReference type="ARBA" id="ARBA00001917"/>
    </source>
</evidence>
<feature type="compositionally biased region" description="Polar residues" evidence="8">
    <location>
        <begin position="47"/>
        <end position="65"/>
    </location>
</feature>
<sequence>MMAFGPQSGGSEDGKDQQGKQKSLPRDQVEHHPKRLIFAPGDIKPSGLQTGTGSNESVSRQPTPNVNEAALTSAARAHQFTVNPPLTIADIHATNPLHQFNAWFRDDRVAPSEAPETATLATANLETGRVSARVVYLKELDERGWVVYSNWGSPYGKGADVFGMTDDGESGFAKESAGESSNAKGGNRWAALTFFWPTIERQVRIEGIMEALTREESSMYWQTRERSSRLGAWASQQSKSLWSAQGELLSTTQEAAVEEGGDVDDGRKCLEDRVAQTSNKFSEADIPLPPFWGGARLVPESVEFWQGRRSRLHDRFRYVRMHDIEAKETGAQKKHGDFKWKIERLAP</sequence>
<dbReference type="Proteomes" id="UP000242877">
    <property type="component" value="Unassembled WGS sequence"/>
</dbReference>
<evidence type="ECO:0000256" key="4">
    <source>
        <dbReference type="ARBA" id="ARBA00012801"/>
    </source>
</evidence>